<comment type="similarity">
    <text evidence="2">Belongs to the major facilitator superfamily. EmrB family.</text>
</comment>
<evidence type="ECO:0000256" key="4">
    <source>
        <dbReference type="ARBA" id="ARBA00022475"/>
    </source>
</evidence>
<evidence type="ECO:0000313" key="11">
    <source>
        <dbReference type="EMBL" id="RON13707.1"/>
    </source>
</evidence>
<feature type="transmembrane region" description="Helical" evidence="8">
    <location>
        <begin position="204"/>
        <end position="221"/>
    </location>
</feature>
<dbReference type="EMBL" id="MOBM01000038">
    <property type="protein sequence ID" value="RON13707.1"/>
    <property type="molecule type" value="Genomic_DNA"/>
</dbReference>
<keyword evidence="5 8" id="KW-0812">Transmembrane</keyword>
<feature type="domain" description="Major facilitator superfamily (MFS) profile" evidence="9">
    <location>
        <begin position="17"/>
        <end position="493"/>
    </location>
</feature>
<feature type="transmembrane region" description="Helical" evidence="8">
    <location>
        <begin position="336"/>
        <end position="358"/>
    </location>
</feature>
<dbReference type="RefSeq" id="WP_123359904.1">
    <property type="nucleotide sequence ID" value="NZ_MOBM01000038.1"/>
</dbReference>
<evidence type="ECO:0000256" key="6">
    <source>
        <dbReference type="ARBA" id="ARBA00022989"/>
    </source>
</evidence>
<gene>
    <name evidence="10" type="ORF">BK662_21260</name>
    <name evidence="11" type="ORF">BK662_21435</name>
</gene>
<evidence type="ECO:0000313" key="12">
    <source>
        <dbReference type="Proteomes" id="UP000284002"/>
    </source>
</evidence>
<feature type="transmembrane region" description="Helical" evidence="8">
    <location>
        <begin position="145"/>
        <end position="167"/>
    </location>
</feature>
<feature type="transmembrane region" description="Helical" evidence="8">
    <location>
        <begin position="55"/>
        <end position="75"/>
    </location>
</feature>
<keyword evidence="7 8" id="KW-0472">Membrane</keyword>
<dbReference type="Pfam" id="PF07690">
    <property type="entry name" value="MFS_1"/>
    <property type="match status" value="1"/>
</dbReference>
<evidence type="ECO:0000256" key="3">
    <source>
        <dbReference type="ARBA" id="ARBA00022448"/>
    </source>
</evidence>
<dbReference type="InterPro" id="IPR005829">
    <property type="entry name" value="Sugar_transporter_CS"/>
</dbReference>
<dbReference type="PROSITE" id="PS00217">
    <property type="entry name" value="SUGAR_TRANSPORT_2"/>
    <property type="match status" value="1"/>
</dbReference>
<evidence type="ECO:0000256" key="1">
    <source>
        <dbReference type="ARBA" id="ARBA00004651"/>
    </source>
</evidence>
<dbReference type="AlphaFoldDB" id="A0A423HKE9"/>
<feature type="transmembrane region" description="Helical" evidence="8">
    <location>
        <begin position="461"/>
        <end position="487"/>
    </location>
</feature>
<feature type="transmembrane region" description="Helical" evidence="8">
    <location>
        <begin position="364"/>
        <end position="382"/>
    </location>
</feature>
<feature type="transmembrane region" description="Helical" evidence="8">
    <location>
        <begin position="271"/>
        <end position="291"/>
    </location>
</feature>
<feature type="transmembrane region" description="Helical" evidence="8">
    <location>
        <begin position="403"/>
        <end position="422"/>
    </location>
</feature>
<accession>A0A423HKE9</accession>
<comment type="subcellular location">
    <subcellularLocation>
        <location evidence="1">Cell membrane</location>
        <topology evidence="1">Multi-pass membrane protein</topology>
    </subcellularLocation>
</comment>
<evidence type="ECO:0000259" key="9">
    <source>
        <dbReference type="PROSITE" id="PS50850"/>
    </source>
</evidence>
<keyword evidence="6 8" id="KW-1133">Transmembrane helix</keyword>
<dbReference type="InterPro" id="IPR011701">
    <property type="entry name" value="MFS"/>
</dbReference>
<dbReference type="InterPro" id="IPR020846">
    <property type="entry name" value="MFS_dom"/>
</dbReference>
<dbReference type="Gene3D" id="1.20.1250.20">
    <property type="entry name" value="MFS general substrate transporter like domains"/>
    <property type="match status" value="1"/>
</dbReference>
<dbReference type="GO" id="GO:0005886">
    <property type="term" value="C:plasma membrane"/>
    <property type="evidence" value="ECO:0007669"/>
    <property type="project" value="UniProtKB-SubCell"/>
</dbReference>
<dbReference type="PROSITE" id="PS50850">
    <property type="entry name" value="MFS"/>
    <property type="match status" value="1"/>
</dbReference>
<feature type="transmembrane region" description="Helical" evidence="8">
    <location>
        <begin position="113"/>
        <end position="133"/>
    </location>
</feature>
<dbReference type="NCBIfam" id="TIGR00711">
    <property type="entry name" value="efflux_EmrB"/>
    <property type="match status" value="1"/>
</dbReference>
<dbReference type="PANTHER" id="PTHR42718:SF9">
    <property type="entry name" value="MAJOR FACILITATOR SUPERFAMILY MULTIDRUG TRANSPORTER MFSC"/>
    <property type="match status" value="1"/>
</dbReference>
<keyword evidence="3" id="KW-0813">Transport</keyword>
<protein>
    <submittedName>
        <fullName evidence="10">MFS transporter</fullName>
    </submittedName>
</protein>
<dbReference type="SUPFAM" id="SSF103473">
    <property type="entry name" value="MFS general substrate transporter"/>
    <property type="match status" value="1"/>
</dbReference>
<dbReference type="InterPro" id="IPR004638">
    <property type="entry name" value="EmrB-like"/>
</dbReference>
<dbReference type="Proteomes" id="UP000284002">
    <property type="component" value="Unassembled WGS sequence"/>
</dbReference>
<dbReference type="InterPro" id="IPR036259">
    <property type="entry name" value="MFS_trans_sf"/>
</dbReference>
<comment type="caution">
    <text evidence="10">The sequence shown here is derived from an EMBL/GenBank/DDBJ whole genome shotgun (WGS) entry which is preliminary data.</text>
</comment>
<feature type="transmembrane region" description="Helical" evidence="8">
    <location>
        <begin position="82"/>
        <end position="101"/>
    </location>
</feature>
<sequence length="494" mass="53723">MNAYPADSSATADARSLRFVVLLATYLQSANLPLPNAALRLIQGSLSMTDDQAGWIFTAYLAATAITTPVAQWLAGRFGLKLVYQTALALFALGLWLGTLATTPLEFIGARVLQGAASGVLAPLSMAIALETLPPARRAKFGAQWTALVLFGIVSAPSIGGWISEYFDWRPMFYLSLPLTAYIFLVVTLLLAEKKSDKHLPFDFFGVGTFTLGMIALQMLLDRGERMDWFDSPEIWMEALACALGLYLFVVHRLTAKTHFLSKGLFTDRNYVLSTIIFFALGFVLLSTMALTSPMLDEILGYPPDTTGFLTVPRGVGLVGAFLLTGRLLERFDPRFFVAAGIALVVYANWLMLGYSSLMDWTPVAANGAIQGAGLGMLMPALSKVAFSTLDPKLRPEATGFFNLMRVYGSTLGVAVVQIFFFNNTQSMHSALLSQLTPYRLSTTTSLPALEGLNHLVTHQAAFIAVMGQFKILLVAMLVVSPLVVFLRKPVPAN</sequence>
<evidence type="ECO:0000256" key="8">
    <source>
        <dbReference type="SAM" id="Phobius"/>
    </source>
</evidence>
<evidence type="ECO:0000313" key="10">
    <source>
        <dbReference type="EMBL" id="RON13678.1"/>
    </source>
</evidence>
<dbReference type="GO" id="GO:0022857">
    <property type="term" value="F:transmembrane transporter activity"/>
    <property type="evidence" value="ECO:0007669"/>
    <property type="project" value="InterPro"/>
</dbReference>
<dbReference type="EMBL" id="MOBM01000038">
    <property type="protein sequence ID" value="RON13678.1"/>
    <property type="molecule type" value="Genomic_DNA"/>
</dbReference>
<name>A0A423HKE9_9PSED</name>
<evidence type="ECO:0000256" key="7">
    <source>
        <dbReference type="ARBA" id="ARBA00023136"/>
    </source>
</evidence>
<reference evidence="10 12" key="1">
    <citation type="submission" date="2016-10" db="EMBL/GenBank/DDBJ databases">
        <title>Comparative genome analysis of multiple Pseudomonas spp. focuses on biocontrol and plant growth promoting traits.</title>
        <authorList>
            <person name="Tao X.-Y."/>
            <person name="Taylor C.G."/>
        </authorList>
    </citation>
    <scope>NUCLEOTIDE SEQUENCE [LARGE SCALE GENOMIC DNA]</scope>
    <source>
        <strain evidence="10 12">36C6</strain>
    </source>
</reference>
<organism evidence="10 12">
    <name type="scientific">Pseudomonas frederiksbergensis</name>
    <dbReference type="NCBI Taxonomy" id="104087"/>
    <lineage>
        <taxon>Bacteria</taxon>
        <taxon>Pseudomonadati</taxon>
        <taxon>Pseudomonadota</taxon>
        <taxon>Gammaproteobacteria</taxon>
        <taxon>Pseudomonadales</taxon>
        <taxon>Pseudomonadaceae</taxon>
        <taxon>Pseudomonas</taxon>
    </lineage>
</organism>
<evidence type="ECO:0000256" key="2">
    <source>
        <dbReference type="ARBA" id="ARBA00008537"/>
    </source>
</evidence>
<feature type="transmembrane region" description="Helical" evidence="8">
    <location>
        <begin position="173"/>
        <end position="192"/>
    </location>
</feature>
<evidence type="ECO:0000256" key="5">
    <source>
        <dbReference type="ARBA" id="ARBA00022692"/>
    </source>
</evidence>
<dbReference type="Gene3D" id="1.20.1720.10">
    <property type="entry name" value="Multidrug resistance protein D"/>
    <property type="match status" value="1"/>
</dbReference>
<feature type="transmembrane region" description="Helical" evidence="8">
    <location>
        <begin position="311"/>
        <end position="329"/>
    </location>
</feature>
<dbReference type="PANTHER" id="PTHR42718">
    <property type="entry name" value="MAJOR FACILITATOR SUPERFAMILY MULTIDRUG TRANSPORTER MFSC"/>
    <property type="match status" value="1"/>
</dbReference>
<feature type="transmembrane region" description="Helical" evidence="8">
    <location>
        <begin position="233"/>
        <end position="250"/>
    </location>
</feature>
<proteinExistence type="inferred from homology"/>
<keyword evidence="4" id="KW-1003">Cell membrane</keyword>